<accession>A0AAD6S2U7</accession>
<gene>
    <name evidence="1" type="ORF">C8F04DRAFT_1276132</name>
</gene>
<keyword evidence="2" id="KW-1185">Reference proteome</keyword>
<sequence length="186" mass="20022">MPNTPAATNAPSSDQELASLLSNVAALSKLALDMTRKCIDITEAVPRVLQAQVDAQVDARIDAAVSTGPAFYQSPAPTPDQMDARHPPGNNDNVPHYVITIGRRPGLYIGSQEAEDQVRGVPDMARKRKDNRQEALLWYRTQYALGKAMTVSEIPACSGGCRSSRWPVALVVSPRLSKSASPLVSL</sequence>
<dbReference type="InterPro" id="IPR009027">
    <property type="entry name" value="Ribosomal_bL9/RNase_H1_N"/>
</dbReference>
<dbReference type="SUPFAM" id="SSF55658">
    <property type="entry name" value="L9 N-domain-like"/>
    <property type="match status" value="1"/>
</dbReference>
<evidence type="ECO:0000313" key="2">
    <source>
        <dbReference type="Proteomes" id="UP001218188"/>
    </source>
</evidence>
<dbReference type="AlphaFoldDB" id="A0AAD6S2U7"/>
<organism evidence="1 2">
    <name type="scientific">Mycena alexandri</name>
    <dbReference type="NCBI Taxonomy" id="1745969"/>
    <lineage>
        <taxon>Eukaryota</taxon>
        <taxon>Fungi</taxon>
        <taxon>Dikarya</taxon>
        <taxon>Basidiomycota</taxon>
        <taxon>Agaricomycotina</taxon>
        <taxon>Agaricomycetes</taxon>
        <taxon>Agaricomycetidae</taxon>
        <taxon>Agaricales</taxon>
        <taxon>Marasmiineae</taxon>
        <taxon>Mycenaceae</taxon>
        <taxon>Mycena</taxon>
    </lineage>
</organism>
<dbReference type="Proteomes" id="UP001218188">
    <property type="component" value="Unassembled WGS sequence"/>
</dbReference>
<proteinExistence type="predicted"/>
<dbReference type="Gene3D" id="3.40.970.10">
    <property type="entry name" value="Ribonuclease H1, N-terminal domain"/>
    <property type="match status" value="1"/>
</dbReference>
<name>A0AAD6S2U7_9AGAR</name>
<comment type="caution">
    <text evidence="1">The sequence shown here is derived from an EMBL/GenBank/DDBJ whole genome shotgun (WGS) entry which is preliminary data.</text>
</comment>
<protein>
    <submittedName>
        <fullName evidence="1">Uncharacterized protein</fullName>
    </submittedName>
</protein>
<reference evidence="1" key="1">
    <citation type="submission" date="2023-03" db="EMBL/GenBank/DDBJ databases">
        <title>Massive genome expansion in bonnet fungi (Mycena s.s.) driven by repeated elements and novel gene families across ecological guilds.</title>
        <authorList>
            <consortium name="Lawrence Berkeley National Laboratory"/>
            <person name="Harder C.B."/>
            <person name="Miyauchi S."/>
            <person name="Viragh M."/>
            <person name="Kuo A."/>
            <person name="Thoen E."/>
            <person name="Andreopoulos B."/>
            <person name="Lu D."/>
            <person name="Skrede I."/>
            <person name="Drula E."/>
            <person name="Henrissat B."/>
            <person name="Morin E."/>
            <person name="Kohler A."/>
            <person name="Barry K."/>
            <person name="LaButti K."/>
            <person name="Morin E."/>
            <person name="Salamov A."/>
            <person name="Lipzen A."/>
            <person name="Mereny Z."/>
            <person name="Hegedus B."/>
            <person name="Baldrian P."/>
            <person name="Stursova M."/>
            <person name="Weitz H."/>
            <person name="Taylor A."/>
            <person name="Grigoriev I.V."/>
            <person name="Nagy L.G."/>
            <person name="Martin F."/>
            <person name="Kauserud H."/>
        </authorList>
    </citation>
    <scope>NUCLEOTIDE SEQUENCE</scope>
    <source>
        <strain evidence="1">CBHHK200</strain>
    </source>
</reference>
<dbReference type="EMBL" id="JARJCM010000290">
    <property type="protein sequence ID" value="KAJ7019532.1"/>
    <property type="molecule type" value="Genomic_DNA"/>
</dbReference>
<dbReference type="InterPro" id="IPR037056">
    <property type="entry name" value="RNase_H1_N_sf"/>
</dbReference>
<evidence type="ECO:0000313" key="1">
    <source>
        <dbReference type="EMBL" id="KAJ7019532.1"/>
    </source>
</evidence>